<dbReference type="InterPro" id="IPR036526">
    <property type="entry name" value="C-N_Hydrolase_sf"/>
</dbReference>
<dbReference type="PANTHER" id="PTHR47799">
    <property type="entry name" value="OMEGA-AMIDASE YAFV"/>
    <property type="match status" value="1"/>
</dbReference>
<dbReference type="Proteomes" id="UP001059209">
    <property type="component" value="Chromosome"/>
</dbReference>
<evidence type="ECO:0000313" key="3">
    <source>
        <dbReference type="Proteomes" id="UP001059209"/>
    </source>
</evidence>
<proteinExistence type="predicted"/>
<protein>
    <submittedName>
        <fullName evidence="2">Amidohydrolase</fullName>
    </submittedName>
</protein>
<dbReference type="InterPro" id="IPR052737">
    <property type="entry name" value="Omega-amidase_YafV"/>
</dbReference>
<keyword evidence="3" id="KW-1185">Reference proteome</keyword>
<sequence>MKNELRIALVQSPIIWEQPTSNRKYFSSKIASIKGKVDLIVLPEMFTTGFTMTPENLDVKEGDVTVEWMQDIAKEKNAAIVGSIIYSENGAYFNRLFFVNPNGEVRHYNKRHTFTLAGENEKYQAGNKHLILDYMGFKINLMICYDLRFPVWSRNTVDYDVLLYVANWPKPRIEAWDTLLKARAIENMSYCIGVNRVGKDEKGLEYVGHSAVYDALGKQLVFSEEEEILEVTLSKAHLVETRKKLRFLEDRDQFNLE</sequence>
<dbReference type="SUPFAM" id="SSF56317">
    <property type="entry name" value="Carbon-nitrogen hydrolase"/>
    <property type="match status" value="1"/>
</dbReference>
<feature type="domain" description="CN hydrolase" evidence="1">
    <location>
        <begin position="5"/>
        <end position="238"/>
    </location>
</feature>
<dbReference type="PROSITE" id="PS50263">
    <property type="entry name" value="CN_HYDROLASE"/>
    <property type="match status" value="1"/>
</dbReference>
<accession>A0ABY5Y940</accession>
<dbReference type="InterPro" id="IPR003010">
    <property type="entry name" value="C-N_Hydrolase"/>
</dbReference>
<dbReference type="RefSeq" id="WP_260572620.1">
    <property type="nucleotide sequence ID" value="NZ_CP104205.1"/>
</dbReference>
<dbReference type="NCBIfam" id="NF007757">
    <property type="entry name" value="PRK10438.1"/>
    <property type="match status" value="1"/>
</dbReference>
<evidence type="ECO:0000313" key="2">
    <source>
        <dbReference type="EMBL" id="UWX54764.1"/>
    </source>
</evidence>
<gene>
    <name evidence="2" type="ORF">NYZ99_18455</name>
</gene>
<organism evidence="2 3">
    <name type="scientific">Maribacter litopenaei</name>
    <dbReference type="NCBI Taxonomy" id="2976127"/>
    <lineage>
        <taxon>Bacteria</taxon>
        <taxon>Pseudomonadati</taxon>
        <taxon>Bacteroidota</taxon>
        <taxon>Flavobacteriia</taxon>
        <taxon>Flavobacteriales</taxon>
        <taxon>Flavobacteriaceae</taxon>
        <taxon>Maribacter</taxon>
    </lineage>
</organism>
<dbReference type="Gene3D" id="3.60.110.10">
    <property type="entry name" value="Carbon-nitrogen hydrolase"/>
    <property type="match status" value="1"/>
</dbReference>
<reference evidence="2" key="1">
    <citation type="submission" date="2022-09" db="EMBL/GenBank/DDBJ databases">
        <title>Maribacter litopenaei sp. nov., isolated from the intestinal tract of the Pacific White Shrimp, Litopenaeus vannamei.</title>
        <authorList>
            <person name="Kim S.Y."/>
            <person name="Hwang C.Y."/>
        </authorList>
    </citation>
    <scope>NUCLEOTIDE SEQUENCE</scope>
    <source>
        <strain evidence="2">HL-LV01</strain>
    </source>
</reference>
<dbReference type="CDD" id="cd07575">
    <property type="entry name" value="Xc-1258_like"/>
    <property type="match status" value="1"/>
</dbReference>
<dbReference type="PANTHER" id="PTHR47799:SF1">
    <property type="entry name" value="OMEGA-AMIDASE YAFV"/>
    <property type="match status" value="1"/>
</dbReference>
<dbReference type="Pfam" id="PF00795">
    <property type="entry name" value="CN_hydrolase"/>
    <property type="match status" value="1"/>
</dbReference>
<evidence type="ECO:0000259" key="1">
    <source>
        <dbReference type="PROSITE" id="PS50263"/>
    </source>
</evidence>
<dbReference type="EMBL" id="CP104205">
    <property type="protein sequence ID" value="UWX54764.1"/>
    <property type="molecule type" value="Genomic_DNA"/>
</dbReference>
<name>A0ABY5Y940_9FLAO</name>